<feature type="transmembrane region" description="Helical" evidence="1">
    <location>
        <begin position="224"/>
        <end position="242"/>
    </location>
</feature>
<protein>
    <recommendedName>
        <fullName evidence="4">DUF368 domain-containing protein</fullName>
    </recommendedName>
</protein>
<dbReference type="Proteomes" id="UP000214588">
    <property type="component" value="Unassembled WGS sequence"/>
</dbReference>
<name>A0A226BYH4_9FIRM</name>
<keyword evidence="1" id="KW-0812">Transmembrane</keyword>
<evidence type="ECO:0000313" key="2">
    <source>
        <dbReference type="EMBL" id="OWZ83249.1"/>
    </source>
</evidence>
<feature type="transmembrane region" description="Helical" evidence="1">
    <location>
        <begin position="191"/>
        <end position="212"/>
    </location>
</feature>
<evidence type="ECO:0000313" key="3">
    <source>
        <dbReference type="Proteomes" id="UP000214588"/>
    </source>
</evidence>
<feature type="transmembrane region" description="Helical" evidence="1">
    <location>
        <begin position="56"/>
        <end position="76"/>
    </location>
</feature>
<evidence type="ECO:0000256" key="1">
    <source>
        <dbReference type="SAM" id="Phobius"/>
    </source>
</evidence>
<dbReference type="RefSeq" id="WP_089024075.1">
    <property type="nucleotide sequence ID" value="NZ_NIQC01000023.1"/>
</dbReference>
<feature type="transmembrane region" description="Helical" evidence="1">
    <location>
        <begin position="248"/>
        <end position="269"/>
    </location>
</feature>
<dbReference type="OrthoDB" id="9793746at2"/>
<gene>
    <name evidence="2" type="ORF">CDO51_09735</name>
</gene>
<keyword evidence="1" id="KW-0472">Membrane</keyword>
<proteinExistence type="predicted"/>
<accession>A0A226BYH4</accession>
<feature type="transmembrane region" description="Helical" evidence="1">
    <location>
        <begin position="115"/>
        <end position="134"/>
    </location>
</feature>
<dbReference type="PANTHER" id="PTHR37308">
    <property type="entry name" value="INTEGRAL MEMBRANE PROTEIN"/>
    <property type="match status" value="1"/>
</dbReference>
<reference evidence="2 3" key="1">
    <citation type="submission" date="2017-06" db="EMBL/GenBank/DDBJ databases">
        <title>Draft Genome Sequence of Natranaerobius trueperi halophilic, alkalithermophilic bacteria from soda lakes.</title>
        <authorList>
            <person name="Zhao B."/>
        </authorList>
    </citation>
    <scope>NUCLEOTIDE SEQUENCE [LARGE SCALE GENOMIC DNA]</scope>
    <source>
        <strain evidence="2 3">DSM 18760</strain>
    </source>
</reference>
<organism evidence="2 3">
    <name type="scientific">Natranaerobius trueperi</name>
    <dbReference type="NCBI Taxonomy" id="759412"/>
    <lineage>
        <taxon>Bacteria</taxon>
        <taxon>Bacillati</taxon>
        <taxon>Bacillota</taxon>
        <taxon>Clostridia</taxon>
        <taxon>Natranaerobiales</taxon>
        <taxon>Natranaerobiaceae</taxon>
        <taxon>Natranaerobius</taxon>
    </lineage>
</organism>
<dbReference type="PANTHER" id="PTHR37308:SF1">
    <property type="entry name" value="POLYPRENYL-PHOSPHATE TRANSPORTER"/>
    <property type="match status" value="1"/>
</dbReference>
<keyword evidence="1" id="KW-1133">Transmembrane helix</keyword>
<dbReference type="AlphaFoldDB" id="A0A226BYH4"/>
<keyword evidence="3" id="KW-1185">Reference proteome</keyword>
<evidence type="ECO:0008006" key="4">
    <source>
        <dbReference type="Google" id="ProtNLM"/>
    </source>
</evidence>
<feature type="transmembrane region" description="Helical" evidence="1">
    <location>
        <begin position="146"/>
        <end position="179"/>
    </location>
</feature>
<sequence>MKKQSSNLKLILSGGFIGLSNLIPGISGRTIAVISGIYDDLISALTSRIFSRDNLIFFIYLAIGALLAILIFSQLIEYMMGEYLIQMQFLFAGLIFGSLPSIYARLEYKEFQFHYLLSVFIAFLMPVTLLNLQSNEIFNDNASPLFNILSLFIAGLISSATMVIPGISGGMILMVMGMYNTIISAVSNFDLIVLLLFGFGVLSGVLLFSHLIKYLITQYTELTYLVIIGLLLGSVVNVWPRWSTGMTFFLDIAIFLVGCFMVIAVNRLVDLK</sequence>
<feature type="transmembrane region" description="Helical" evidence="1">
    <location>
        <begin position="83"/>
        <end position="103"/>
    </location>
</feature>
<comment type="caution">
    <text evidence="2">The sequence shown here is derived from an EMBL/GenBank/DDBJ whole genome shotgun (WGS) entry which is preliminary data.</text>
</comment>
<dbReference type="InterPro" id="IPR007163">
    <property type="entry name" value="VCA0040-like"/>
</dbReference>
<dbReference type="Pfam" id="PF04018">
    <property type="entry name" value="VCA0040-like"/>
    <property type="match status" value="1"/>
</dbReference>
<dbReference type="EMBL" id="NIQC01000023">
    <property type="protein sequence ID" value="OWZ83249.1"/>
    <property type="molecule type" value="Genomic_DNA"/>
</dbReference>